<dbReference type="Pfam" id="PF00196">
    <property type="entry name" value="GerE"/>
    <property type="match status" value="1"/>
</dbReference>
<keyword evidence="1 3" id="KW-0597">Phosphoprotein</keyword>
<dbReference type="Gene3D" id="3.40.50.2300">
    <property type="match status" value="1"/>
</dbReference>
<dbReference type="AlphaFoldDB" id="A0A8J3D651"/>
<accession>A0A8J3D651</accession>
<sequence length="207" mass="24128">MPIRTIIIDDHRLFSDGLSLILRESPDFEVVHQTFDSRRAFDDCQRHRPDLVLVDYNMPHLDGLAVVRQLKELPDPCRLVVISMYAEKREITRFKTLGIDGYLAKTIPAEELLDALRQIMTGQKVIEPTETPAPVVDDYFSIRQQLTPRETEILRCVGQDLTTEQIAERLSLSFYTVQTHRKNISRKLPFTSRKDLYDFLKTLPEWL</sequence>
<keyword evidence="7" id="KW-1185">Reference proteome</keyword>
<evidence type="ECO:0000313" key="7">
    <source>
        <dbReference type="Proteomes" id="UP000598271"/>
    </source>
</evidence>
<dbReference type="SUPFAM" id="SSF52172">
    <property type="entry name" value="CheY-like"/>
    <property type="match status" value="1"/>
</dbReference>
<dbReference type="InterPro" id="IPR016032">
    <property type="entry name" value="Sig_transdc_resp-reg_C-effctor"/>
</dbReference>
<comment type="caution">
    <text evidence="6">The sequence shown here is derived from an EMBL/GenBank/DDBJ whole genome shotgun (WGS) entry which is preliminary data.</text>
</comment>
<dbReference type="GO" id="GO:0000160">
    <property type="term" value="P:phosphorelay signal transduction system"/>
    <property type="evidence" value="ECO:0007669"/>
    <property type="project" value="InterPro"/>
</dbReference>
<dbReference type="RefSeq" id="WP_189563192.1">
    <property type="nucleotide sequence ID" value="NZ_BMXF01000001.1"/>
</dbReference>
<dbReference type="InterPro" id="IPR000792">
    <property type="entry name" value="Tscrpt_reg_LuxR_C"/>
</dbReference>
<dbReference type="PRINTS" id="PR00038">
    <property type="entry name" value="HTHLUXR"/>
</dbReference>
<gene>
    <name evidence="6" type="ORF">GCM10007390_09560</name>
</gene>
<dbReference type="CDD" id="cd06170">
    <property type="entry name" value="LuxR_C_like"/>
    <property type="match status" value="1"/>
</dbReference>
<organism evidence="6 7">
    <name type="scientific">Persicitalea jodogahamensis</name>
    <dbReference type="NCBI Taxonomy" id="402147"/>
    <lineage>
        <taxon>Bacteria</taxon>
        <taxon>Pseudomonadati</taxon>
        <taxon>Bacteroidota</taxon>
        <taxon>Cytophagia</taxon>
        <taxon>Cytophagales</taxon>
        <taxon>Spirosomataceae</taxon>
        <taxon>Persicitalea</taxon>
    </lineage>
</organism>
<dbReference type="PROSITE" id="PS50110">
    <property type="entry name" value="RESPONSE_REGULATORY"/>
    <property type="match status" value="1"/>
</dbReference>
<dbReference type="SMART" id="SM00448">
    <property type="entry name" value="REC"/>
    <property type="match status" value="1"/>
</dbReference>
<dbReference type="GO" id="GO:0003677">
    <property type="term" value="F:DNA binding"/>
    <property type="evidence" value="ECO:0007669"/>
    <property type="project" value="UniProtKB-KW"/>
</dbReference>
<dbReference type="Pfam" id="PF00072">
    <property type="entry name" value="Response_reg"/>
    <property type="match status" value="1"/>
</dbReference>
<dbReference type="PROSITE" id="PS50043">
    <property type="entry name" value="HTH_LUXR_2"/>
    <property type="match status" value="1"/>
</dbReference>
<name>A0A8J3D651_9BACT</name>
<evidence type="ECO:0000313" key="6">
    <source>
        <dbReference type="EMBL" id="GHB58173.1"/>
    </source>
</evidence>
<feature type="domain" description="HTH luxR-type" evidence="4">
    <location>
        <begin position="139"/>
        <end position="204"/>
    </location>
</feature>
<dbReference type="InterPro" id="IPR011006">
    <property type="entry name" value="CheY-like_superfamily"/>
</dbReference>
<evidence type="ECO:0000259" key="4">
    <source>
        <dbReference type="PROSITE" id="PS50043"/>
    </source>
</evidence>
<feature type="modified residue" description="4-aspartylphosphate" evidence="3">
    <location>
        <position position="55"/>
    </location>
</feature>
<dbReference type="PANTHER" id="PTHR43214">
    <property type="entry name" value="TWO-COMPONENT RESPONSE REGULATOR"/>
    <property type="match status" value="1"/>
</dbReference>
<proteinExistence type="predicted"/>
<dbReference type="CDD" id="cd17535">
    <property type="entry name" value="REC_NarL-like"/>
    <property type="match status" value="1"/>
</dbReference>
<dbReference type="GO" id="GO:0006355">
    <property type="term" value="P:regulation of DNA-templated transcription"/>
    <property type="evidence" value="ECO:0007669"/>
    <property type="project" value="InterPro"/>
</dbReference>
<protein>
    <submittedName>
        <fullName evidence="6">DNA-binding response regulator</fullName>
    </submittedName>
</protein>
<dbReference type="InterPro" id="IPR058245">
    <property type="entry name" value="NreC/VraR/RcsB-like_REC"/>
</dbReference>
<dbReference type="InterPro" id="IPR001789">
    <property type="entry name" value="Sig_transdc_resp-reg_receiver"/>
</dbReference>
<evidence type="ECO:0000256" key="1">
    <source>
        <dbReference type="ARBA" id="ARBA00022553"/>
    </source>
</evidence>
<reference evidence="6 7" key="1">
    <citation type="journal article" date="2014" name="Int. J. Syst. Evol. Microbiol.">
        <title>Complete genome sequence of Corynebacterium casei LMG S-19264T (=DSM 44701T), isolated from a smear-ripened cheese.</title>
        <authorList>
            <consortium name="US DOE Joint Genome Institute (JGI-PGF)"/>
            <person name="Walter F."/>
            <person name="Albersmeier A."/>
            <person name="Kalinowski J."/>
            <person name="Ruckert C."/>
        </authorList>
    </citation>
    <scope>NUCLEOTIDE SEQUENCE [LARGE SCALE GENOMIC DNA]</scope>
    <source>
        <strain evidence="6 7">KCTC 12866</strain>
    </source>
</reference>
<dbReference type="InterPro" id="IPR039420">
    <property type="entry name" value="WalR-like"/>
</dbReference>
<evidence type="ECO:0000259" key="5">
    <source>
        <dbReference type="PROSITE" id="PS50110"/>
    </source>
</evidence>
<dbReference type="SUPFAM" id="SSF46894">
    <property type="entry name" value="C-terminal effector domain of the bipartite response regulators"/>
    <property type="match status" value="1"/>
</dbReference>
<dbReference type="Proteomes" id="UP000598271">
    <property type="component" value="Unassembled WGS sequence"/>
</dbReference>
<evidence type="ECO:0000256" key="3">
    <source>
        <dbReference type="PROSITE-ProRule" id="PRU00169"/>
    </source>
</evidence>
<evidence type="ECO:0000256" key="2">
    <source>
        <dbReference type="ARBA" id="ARBA00023125"/>
    </source>
</evidence>
<dbReference type="PROSITE" id="PS00622">
    <property type="entry name" value="HTH_LUXR_1"/>
    <property type="match status" value="1"/>
</dbReference>
<dbReference type="PANTHER" id="PTHR43214:SF17">
    <property type="entry name" value="TRANSCRIPTIONAL REGULATORY PROTEIN RCSB"/>
    <property type="match status" value="1"/>
</dbReference>
<keyword evidence="2 6" id="KW-0238">DNA-binding</keyword>
<dbReference type="SMART" id="SM00421">
    <property type="entry name" value="HTH_LUXR"/>
    <property type="match status" value="1"/>
</dbReference>
<dbReference type="EMBL" id="BMXF01000001">
    <property type="protein sequence ID" value="GHB58173.1"/>
    <property type="molecule type" value="Genomic_DNA"/>
</dbReference>
<feature type="domain" description="Response regulatory" evidence="5">
    <location>
        <begin position="4"/>
        <end position="120"/>
    </location>
</feature>